<proteinExistence type="predicted"/>
<dbReference type="EMBL" id="CP017150">
    <property type="protein sequence ID" value="AOP52845.1"/>
    <property type="molecule type" value="Genomic_DNA"/>
</dbReference>
<gene>
    <name evidence="2" type="ORF">BLSMQ_1133</name>
</gene>
<evidence type="ECO:0000313" key="3">
    <source>
        <dbReference type="Proteomes" id="UP000094793"/>
    </source>
</evidence>
<protein>
    <submittedName>
        <fullName evidence="2">Uncharacterized protein</fullName>
    </submittedName>
</protein>
<dbReference type="Proteomes" id="UP000094793">
    <property type="component" value="Chromosome"/>
</dbReference>
<evidence type="ECO:0000313" key="2">
    <source>
        <dbReference type="EMBL" id="AOP52845.1"/>
    </source>
</evidence>
<accession>A0A1D7W1G3</accession>
<reference evidence="3" key="1">
    <citation type="submission" date="2016-09" db="EMBL/GenBank/DDBJ databases">
        <title>Complete Genome Sequence of Brevibacterium linens SMQ-1335.</title>
        <authorList>
            <person name="de Melo A.G."/>
            <person name="Labrie S.J."/>
            <person name="Dumaresq J."/>
            <person name="Roberts R.J."/>
            <person name="Tremblay D.M."/>
            <person name="Moineau S."/>
        </authorList>
    </citation>
    <scope>NUCLEOTIDE SEQUENCE [LARGE SCALE GENOMIC DNA]</scope>
    <source>
        <strain evidence="3">SMQ-1335</strain>
    </source>
</reference>
<feature type="region of interest" description="Disordered" evidence="1">
    <location>
        <begin position="1"/>
        <end position="23"/>
    </location>
</feature>
<name>A0A1D7W1G3_BREAU</name>
<dbReference type="KEGG" id="blin:BLSMQ_1133"/>
<evidence type="ECO:0000256" key="1">
    <source>
        <dbReference type="SAM" id="MobiDB-lite"/>
    </source>
</evidence>
<organism evidence="2 3">
    <name type="scientific">Brevibacterium aurantiacum</name>
    <dbReference type="NCBI Taxonomy" id="273384"/>
    <lineage>
        <taxon>Bacteria</taxon>
        <taxon>Bacillati</taxon>
        <taxon>Actinomycetota</taxon>
        <taxon>Actinomycetes</taxon>
        <taxon>Micrococcales</taxon>
        <taxon>Brevibacteriaceae</taxon>
        <taxon>Brevibacterium</taxon>
    </lineage>
</organism>
<sequence length="48" mass="5035">MQEGIDAEAAEAAMGRSADETTKAHSRAILVLAEATRRMDKGLHPAGV</sequence>
<dbReference type="AlphaFoldDB" id="A0A1D7W1G3"/>